<gene>
    <name evidence="7" type="ORF">IAD03_05595</name>
</gene>
<dbReference type="GO" id="GO:0071978">
    <property type="term" value="P:bacterial-type flagellum-dependent swarming motility"/>
    <property type="evidence" value="ECO:0007669"/>
    <property type="project" value="TreeGrafter"/>
</dbReference>
<feature type="domain" description="Flagellar basal-body/hook protein C-terminal" evidence="6">
    <location>
        <begin position="310"/>
        <end position="354"/>
    </location>
</feature>
<reference evidence="7" key="2">
    <citation type="journal article" date="2021" name="PeerJ">
        <title>Extensive microbial diversity within the chicken gut microbiome revealed by metagenomics and culture.</title>
        <authorList>
            <person name="Gilroy R."/>
            <person name="Ravi A."/>
            <person name="Getino M."/>
            <person name="Pursley I."/>
            <person name="Horton D.L."/>
            <person name="Alikhan N.F."/>
            <person name="Baker D."/>
            <person name="Gharbi K."/>
            <person name="Hall N."/>
            <person name="Watson M."/>
            <person name="Adriaenssens E.M."/>
            <person name="Foster-Nyarko E."/>
            <person name="Jarju S."/>
            <person name="Secka A."/>
            <person name="Antonio M."/>
            <person name="Oren A."/>
            <person name="Chaudhuri R.R."/>
            <person name="La Ragione R."/>
            <person name="Hildebrand F."/>
            <person name="Pallen M.J."/>
        </authorList>
    </citation>
    <scope>NUCLEOTIDE SEQUENCE</scope>
    <source>
        <strain evidence="7">6086</strain>
    </source>
</reference>
<name>A0A9D1FSK9_9FIRM</name>
<dbReference type="PANTHER" id="PTHR30435:SF1">
    <property type="entry name" value="FLAGELLAR HOOK PROTEIN FLGE"/>
    <property type="match status" value="1"/>
</dbReference>
<dbReference type="Pfam" id="PF00460">
    <property type="entry name" value="Flg_bb_rod"/>
    <property type="match status" value="1"/>
</dbReference>
<feature type="domain" description="Flagellar basal body rod protein N-terminal" evidence="5">
    <location>
        <begin position="11"/>
        <end position="37"/>
    </location>
</feature>
<reference evidence="7" key="1">
    <citation type="submission" date="2020-10" db="EMBL/GenBank/DDBJ databases">
        <authorList>
            <person name="Gilroy R."/>
        </authorList>
    </citation>
    <scope>NUCLEOTIDE SEQUENCE</scope>
    <source>
        <strain evidence="7">6086</strain>
    </source>
</reference>
<dbReference type="GO" id="GO:0009425">
    <property type="term" value="C:bacterial-type flagellum basal body"/>
    <property type="evidence" value="ECO:0007669"/>
    <property type="project" value="UniProtKB-SubCell"/>
</dbReference>
<accession>A0A9D1FSK9</accession>
<evidence type="ECO:0000313" key="7">
    <source>
        <dbReference type="EMBL" id="HIS78828.1"/>
    </source>
</evidence>
<evidence type="ECO:0000256" key="4">
    <source>
        <dbReference type="RuleBase" id="RU362116"/>
    </source>
</evidence>
<dbReference type="InterPro" id="IPR001444">
    <property type="entry name" value="Flag_bb_rod_N"/>
</dbReference>
<dbReference type="Pfam" id="PF06429">
    <property type="entry name" value="Flg_bbr_C"/>
    <property type="match status" value="1"/>
</dbReference>
<dbReference type="SUPFAM" id="SSF117143">
    <property type="entry name" value="Flagellar hook protein flgE"/>
    <property type="match status" value="1"/>
</dbReference>
<evidence type="ECO:0000259" key="6">
    <source>
        <dbReference type="Pfam" id="PF06429"/>
    </source>
</evidence>
<dbReference type="NCBIfam" id="TIGR03506">
    <property type="entry name" value="FlgEFG_subfam"/>
    <property type="match status" value="1"/>
</dbReference>
<comment type="subcellular location">
    <subcellularLocation>
        <location evidence="1 4">Bacterial flagellum basal body</location>
    </subcellularLocation>
</comment>
<evidence type="ECO:0000256" key="3">
    <source>
        <dbReference type="ARBA" id="ARBA00023143"/>
    </source>
</evidence>
<dbReference type="PANTHER" id="PTHR30435">
    <property type="entry name" value="FLAGELLAR PROTEIN"/>
    <property type="match status" value="1"/>
</dbReference>
<evidence type="ECO:0000256" key="2">
    <source>
        <dbReference type="ARBA" id="ARBA00009677"/>
    </source>
</evidence>
<evidence type="ECO:0000256" key="1">
    <source>
        <dbReference type="ARBA" id="ARBA00004117"/>
    </source>
</evidence>
<dbReference type="AlphaFoldDB" id="A0A9D1FSK9"/>
<dbReference type="GO" id="GO:0005829">
    <property type="term" value="C:cytosol"/>
    <property type="evidence" value="ECO:0007669"/>
    <property type="project" value="TreeGrafter"/>
</dbReference>
<keyword evidence="7" id="KW-0282">Flagellum</keyword>
<keyword evidence="7" id="KW-0966">Cell projection</keyword>
<dbReference type="EMBL" id="DVJM01000109">
    <property type="protein sequence ID" value="HIS78828.1"/>
    <property type="molecule type" value="Genomic_DNA"/>
</dbReference>
<evidence type="ECO:0000313" key="8">
    <source>
        <dbReference type="Proteomes" id="UP000824141"/>
    </source>
</evidence>
<protein>
    <recommendedName>
        <fullName evidence="4">Flagellar hook protein FlgE</fullName>
    </recommendedName>
</protein>
<evidence type="ECO:0000259" key="5">
    <source>
        <dbReference type="Pfam" id="PF00460"/>
    </source>
</evidence>
<comment type="similarity">
    <text evidence="2 4">Belongs to the flagella basal body rod proteins family.</text>
</comment>
<dbReference type="InterPro" id="IPR010930">
    <property type="entry name" value="Flg_bb/hook_C_dom"/>
</dbReference>
<dbReference type="InterPro" id="IPR020013">
    <property type="entry name" value="Flagellar_FlgE/F/G"/>
</dbReference>
<keyword evidence="7" id="KW-0969">Cilium</keyword>
<keyword evidence="3 4" id="KW-0975">Bacterial flagellum</keyword>
<comment type="function">
    <text evidence="4">A flexible structure which links the flagellar filament to the drive apparatus in the basal body.</text>
</comment>
<dbReference type="Proteomes" id="UP000824141">
    <property type="component" value="Unassembled WGS sequence"/>
</dbReference>
<dbReference type="InterPro" id="IPR037925">
    <property type="entry name" value="FlgE/F/G-like"/>
</dbReference>
<comment type="caution">
    <text evidence="7">The sequence shown here is derived from an EMBL/GenBank/DDBJ whole genome shotgun (WGS) entry which is preliminary data.</text>
</comment>
<proteinExistence type="inferred from homology"/>
<dbReference type="GO" id="GO:0009424">
    <property type="term" value="C:bacterial-type flagellum hook"/>
    <property type="evidence" value="ECO:0007669"/>
    <property type="project" value="TreeGrafter"/>
</dbReference>
<sequence length="356" mass="36932">MALTAAMGSGIAGLRAFMDALNVVGNNVANVNTYGYKAGRVTFSESIYSTQSAGSASTDVTGGTNPSQIGYGSSVGTIDLDMGTQALESTGMTTDVAIQGDGFFLLGDKNGVGVDSLDRLMFSRVGNFKIDDDGYLTDGKGNIVYGFVSTTDNATPGADKDPTISTVLVPIRLPLAADGQNNTELGEAIYPGQNGATNVDPTPGNNNVNADGNCIEYENLKIDDNGKVSCTNKMTGDIVTIGYIALGTVTNPAGLTHTDGPYYQATDSAGEISISTPKSSVTGPMNNGANDAAGNQPPNLLANSGTGVKSGFLEQSGTDLAQEFANMIIYQRGYQANTRIVTVTDTMLEELINMKR</sequence>
<organism evidence="7 8">
    <name type="scientific">Candidatus Caccousia stercoris</name>
    <dbReference type="NCBI Taxonomy" id="2840723"/>
    <lineage>
        <taxon>Bacteria</taxon>
        <taxon>Bacillati</taxon>
        <taxon>Bacillota</taxon>
        <taxon>Clostridia</taxon>
        <taxon>Eubacteriales</taxon>
        <taxon>Oscillospiraceae</taxon>
        <taxon>Oscillospiraceae incertae sedis</taxon>
        <taxon>Candidatus Caccousia</taxon>
    </lineage>
</organism>